<organism evidence="7 8">
    <name type="scientific">Desulfobaculum bizertense DSM 18034</name>
    <dbReference type="NCBI Taxonomy" id="1121442"/>
    <lineage>
        <taxon>Bacteria</taxon>
        <taxon>Pseudomonadati</taxon>
        <taxon>Thermodesulfobacteriota</taxon>
        <taxon>Desulfovibrionia</taxon>
        <taxon>Desulfovibrionales</taxon>
        <taxon>Desulfovibrionaceae</taxon>
        <taxon>Desulfobaculum</taxon>
    </lineage>
</organism>
<comment type="similarity">
    <text evidence="2">Belongs to the CRISPR-associated Csm2 family.</text>
</comment>
<name>A0A1T4VSH8_9BACT</name>
<dbReference type="Proteomes" id="UP000189733">
    <property type="component" value="Unassembled WGS sequence"/>
</dbReference>
<comment type="function">
    <text evidence="1">This subunit may be involved in monitoring complementarity of crRNA and target RNA.</text>
</comment>
<evidence type="ECO:0000256" key="4">
    <source>
        <dbReference type="ARBA" id="ARBA00022884"/>
    </source>
</evidence>
<evidence type="ECO:0000256" key="3">
    <source>
        <dbReference type="ARBA" id="ARBA00016118"/>
    </source>
</evidence>
<dbReference type="RefSeq" id="WP_078684218.1">
    <property type="nucleotide sequence ID" value="NZ_FUYA01000002.1"/>
</dbReference>
<evidence type="ECO:0000256" key="5">
    <source>
        <dbReference type="ARBA" id="ARBA00023118"/>
    </source>
</evidence>
<protein>
    <recommendedName>
        <fullName evidence="3">CRISPR system Cms protein Csm2</fullName>
    </recommendedName>
    <alternativeName>
        <fullName evidence="6">CRISPR type III A-associated protein Csm2</fullName>
    </alternativeName>
</protein>
<dbReference type="GO" id="GO:0051607">
    <property type="term" value="P:defense response to virus"/>
    <property type="evidence" value="ECO:0007669"/>
    <property type="project" value="UniProtKB-KW"/>
</dbReference>
<proteinExistence type="inferred from homology"/>
<gene>
    <name evidence="7" type="ORF">SAMN02745702_00915</name>
</gene>
<sequence length="155" mass="18065">MGNSNTTQSYTSNSMEELVKENLFPSAHNDSENCQQLTKLLSTNAEEIAQVLCKERALKNTQIRRFYNEVQRLDRQLRCQYQQDKSTAFEKILPHIKLLRARVAFASSRENGSFTPAFRTFLDKRIEQITSIEDFRAFLLHFEAVLGFFSYKNRG</sequence>
<keyword evidence="4" id="KW-0694">RNA-binding</keyword>
<evidence type="ECO:0000256" key="1">
    <source>
        <dbReference type="ARBA" id="ARBA00003640"/>
    </source>
</evidence>
<keyword evidence="5" id="KW-0051">Antiviral defense</keyword>
<keyword evidence="8" id="KW-1185">Reference proteome</keyword>
<dbReference type="STRING" id="1121442.SAMN02745702_00915"/>
<dbReference type="OrthoDB" id="9803002at2"/>
<dbReference type="InterPro" id="IPR010149">
    <property type="entry name" value="CRISPR-assoc_prot_Csm2_III-A"/>
</dbReference>
<evidence type="ECO:0000313" key="7">
    <source>
        <dbReference type="EMBL" id="SKA67916.1"/>
    </source>
</evidence>
<dbReference type="Pfam" id="PF03750">
    <property type="entry name" value="Csm2_III-A"/>
    <property type="match status" value="1"/>
</dbReference>
<evidence type="ECO:0000313" key="8">
    <source>
        <dbReference type="Proteomes" id="UP000189733"/>
    </source>
</evidence>
<dbReference type="AlphaFoldDB" id="A0A1T4VSH8"/>
<evidence type="ECO:0000256" key="2">
    <source>
        <dbReference type="ARBA" id="ARBA00006896"/>
    </source>
</evidence>
<dbReference type="GO" id="GO:0003723">
    <property type="term" value="F:RNA binding"/>
    <property type="evidence" value="ECO:0007669"/>
    <property type="project" value="UniProtKB-KW"/>
</dbReference>
<dbReference type="NCBIfam" id="TIGR01870">
    <property type="entry name" value="cas_TM1810_Csm2"/>
    <property type="match status" value="1"/>
</dbReference>
<reference evidence="7 8" key="1">
    <citation type="submission" date="2017-02" db="EMBL/GenBank/DDBJ databases">
        <authorList>
            <person name="Peterson S.W."/>
        </authorList>
    </citation>
    <scope>NUCLEOTIDE SEQUENCE [LARGE SCALE GENOMIC DNA]</scope>
    <source>
        <strain evidence="7 8">DSM 18034</strain>
    </source>
</reference>
<dbReference type="EMBL" id="FUYA01000002">
    <property type="protein sequence ID" value="SKA67916.1"/>
    <property type="molecule type" value="Genomic_DNA"/>
</dbReference>
<evidence type="ECO:0000256" key="6">
    <source>
        <dbReference type="ARBA" id="ARBA00031723"/>
    </source>
</evidence>
<accession>A0A1T4VSH8</accession>